<organism evidence="1 2">
    <name type="scientific">Seminavis robusta</name>
    <dbReference type="NCBI Taxonomy" id="568900"/>
    <lineage>
        <taxon>Eukaryota</taxon>
        <taxon>Sar</taxon>
        <taxon>Stramenopiles</taxon>
        <taxon>Ochrophyta</taxon>
        <taxon>Bacillariophyta</taxon>
        <taxon>Bacillariophyceae</taxon>
        <taxon>Bacillariophycidae</taxon>
        <taxon>Naviculales</taxon>
        <taxon>Naviculaceae</taxon>
        <taxon>Seminavis</taxon>
    </lineage>
</organism>
<proteinExistence type="predicted"/>
<evidence type="ECO:0000313" key="1">
    <source>
        <dbReference type="EMBL" id="CAB9527252.1"/>
    </source>
</evidence>
<dbReference type="Proteomes" id="UP001153069">
    <property type="component" value="Unassembled WGS sequence"/>
</dbReference>
<dbReference type="OrthoDB" id="55379at2759"/>
<evidence type="ECO:0000313" key="2">
    <source>
        <dbReference type="Proteomes" id="UP001153069"/>
    </source>
</evidence>
<dbReference type="EMBL" id="CAICTM010001963">
    <property type="protein sequence ID" value="CAB9527252.1"/>
    <property type="molecule type" value="Genomic_DNA"/>
</dbReference>
<name>A0A9N8EU82_9STRA</name>
<protein>
    <submittedName>
        <fullName evidence="1">Uncharacterized protein</fullName>
    </submittedName>
</protein>
<accession>A0A9N8EU82</accession>
<reference evidence="1" key="1">
    <citation type="submission" date="2020-06" db="EMBL/GenBank/DDBJ databases">
        <authorList>
            <consortium name="Plant Systems Biology data submission"/>
        </authorList>
    </citation>
    <scope>NUCLEOTIDE SEQUENCE</scope>
    <source>
        <strain evidence="1">D6</strain>
    </source>
</reference>
<dbReference type="AlphaFoldDB" id="A0A9N8EU82"/>
<sequence>MFQTLPVFSSDEFKQYKEAMSKALATSSSPLDASLEKVLPGVHSRLVASHNATMLLGQTLGAKVDQLSQIVVDGLAHLQHTTQATREETEKAVGFALVQTGRQLLGEEETAGGQFEETSPTAASVDDTDLDLEDVIEEVLATGQGNVAVEATPPRPPMPFGGTVPRVVGTHNSTPEDHRDYALTLKHSCLQDVHDEWFGSGKFADDAFGGIDGRNRLHGAKWRKHLDNGLFSYNKRLVEGVMYQSKLRKCQPDEVIREWEVLFEKQSFSVGNMVKYLQSQSLLKVGKPRGASLAKLKAKEKAQQQQANTSQ</sequence>
<comment type="caution">
    <text evidence="1">The sequence shown here is derived from an EMBL/GenBank/DDBJ whole genome shotgun (WGS) entry which is preliminary data.</text>
</comment>
<keyword evidence="2" id="KW-1185">Reference proteome</keyword>
<gene>
    <name evidence="1" type="ORF">SEMRO_1965_G308250.1</name>
</gene>